<dbReference type="AlphaFoldDB" id="A0AAE0NX97"/>
<gene>
    <name evidence="3" type="ORF">B0H63DRAFT_99912</name>
</gene>
<dbReference type="Proteomes" id="UP001285441">
    <property type="component" value="Unassembled WGS sequence"/>
</dbReference>
<dbReference type="PANTHER" id="PTHR38117:SF1">
    <property type="entry name" value="DUF3074 DOMAIN-CONTAINING PROTEIN"/>
    <property type="match status" value="1"/>
</dbReference>
<name>A0AAE0NX97_9PEZI</name>
<dbReference type="PANTHER" id="PTHR38117">
    <property type="entry name" value="NACHT AND WD40 DOMAIN PROTEIN"/>
    <property type="match status" value="1"/>
</dbReference>
<evidence type="ECO:0000256" key="1">
    <source>
        <dbReference type="SAM" id="MobiDB-lite"/>
    </source>
</evidence>
<dbReference type="Pfam" id="PF23155">
    <property type="entry name" value="DUF7053"/>
    <property type="match status" value="1"/>
</dbReference>
<reference evidence="3" key="2">
    <citation type="submission" date="2023-06" db="EMBL/GenBank/DDBJ databases">
        <authorList>
            <consortium name="Lawrence Berkeley National Laboratory"/>
            <person name="Haridas S."/>
            <person name="Hensen N."/>
            <person name="Bonometti L."/>
            <person name="Westerberg I."/>
            <person name="Brannstrom I.O."/>
            <person name="Guillou S."/>
            <person name="Cros-Aarteil S."/>
            <person name="Calhoun S."/>
            <person name="Kuo A."/>
            <person name="Mondo S."/>
            <person name="Pangilinan J."/>
            <person name="Riley R."/>
            <person name="LaButti K."/>
            <person name="Andreopoulos B."/>
            <person name="Lipzen A."/>
            <person name="Chen C."/>
            <person name="Yanf M."/>
            <person name="Daum C."/>
            <person name="Ng V."/>
            <person name="Clum A."/>
            <person name="Steindorff A."/>
            <person name="Ohm R."/>
            <person name="Martin F."/>
            <person name="Silar P."/>
            <person name="Natvig D."/>
            <person name="Lalanne C."/>
            <person name="Gautier V."/>
            <person name="Ament-velasquez S.L."/>
            <person name="Kruys A."/>
            <person name="Hutchinson M.I."/>
            <person name="Powell A.J."/>
            <person name="Barry K."/>
            <person name="Miller A.N."/>
            <person name="Grigoriev I.V."/>
            <person name="Debuchy R."/>
            <person name="Gladieux P."/>
            <person name="Thoren M.H."/>
            <person name="Johannesson H."/>
        </authorList>
    </citation>
    <scope>NUCLEOTIDE SEQUENCE</scope>
    <source>
        <strain evidence="3">CBS 232.78</strain>
    </source>
</reference>
<evidence type="ECO:0000313" key="4">
    <source>
        <dbReference type="Proteomes" id="UP001285441"/>
    </source>
</evidence>
<feature type="region of interest" description="Disordered" evidence="1">
    <location>
        <begin position="182"/>
        <end position="202"/>
    </location>
</feature>
<feature type="domain" description="DUF7053" evidence="2">
    <location>
        <begin position="9"/>
        <end position="180"/>
    </location>
</feature>
<evidence type="ECO:0000259" key="2">
    <source>
        <dbReference type="Pfam" id="PF23155"/>
    </source>
</evidence>
<comment type="caution">
    <text evidence="3">The sequence shown here is derived from an EMBL/GenBank/DDBJ whole genome shotgun (WGS) entry which is preliminary data.</text>
</comment>
<sequence>MSPSHPLTVITRVPLPAYLAPEAVLGALHAHEPLIGANPYSTRHERRPIPAAEVGEDPHFDRAGDQLQGYLVYDRVPIIPGAGSWASMLVLIPCIFQNFERGVRCRAEAQGGVTVRSSYEVRRRGEVEGGTVAPNDSGEGDCELIEIANIECSSLVKPFVRSRFSSAHQEILQRVVDKVAQASGPKPSVTPPWEDALHPARP</sequence>
<proteinExistence type="predicted"/>
<organism evidence="3 4">
    <name type="scientific">Podospora didyma</name>
    <dbReference type="NCBI Taxonomy" id="330526"/>
    <lineage>
        <taxon>Eukaryota</taxon>
        <taxon>Fungi</taxon>
        <taxon>Dikarya</taxon>
        <taxon>Ascomycota</taxon>
        <taxon>Pezizomycotina</taxon>
        <taxon>Sordariomycetes</taxon>
        <taxon>Sordariomycetidae</taxon>
        <taxon>Sordariales</taxon>
        <taxon>Podosporaceae</taxon>
        <taxon>Podospora</taxon>
    </lineage>
</organism>
<keyword evidence="4" id="KW-1185">Reference proteome</keyword>
<reference evidence="3" key="1">
    <citation type="journal article" date="2023" name="Mol. Phylogenet. Evol.">
        <title>Genome-scale phylogeny and comparative genomics of the fungal order Sordariales.</title>
        <authorList>
            <person name="Hensen N."/>
            <person name="Bonometti L."/>
            <person name="Westerberg I."/>
            <person name="Brannstrom I.O."/>
            <person name="Guillou S."/>
            <person name="Cros-Aarteil S."/>
            <person name="Calhoun S."/>
            <person name="Haridas S."/>
            <person name="Kuo A."/>
            <person name="Mondo S."/>
            <person name="Pangilinan J."/>
            <person name="Riley R."/>
            <person name="LaButti K."/>
            <person name="Andreopoulos B."/>
            <person name="Lipzen A."/>
            <person name="Chen C."/>
            <person name="Yan M."/>
            <person name="Daum C."/>
            <person name="Ng V."/>
            <person name="Clum A."/>
            <person name="Steindorff A."/>
            <person name="Ohm R.A."/>
            <person name="Martin F."/>
            <person name="Silar P."/>
            <person name="Natvig D.O."/>
            <person name="Lalanne C."/>
            <person name="Gautier V."/>
            <person name="Ament-Velasquez S.L."/>
            <person name="Kruys A."/>
            <person name="Hutchinson M.I."/>
            <person name="Powell A.J."/>
            <person name="Barry K."/>
            <person name="Miller A.N."/>
            <person name="Grigoriev I.V."/>
            <person name="Debuchy R."/>
            <person name="Gladieux P."/>
            <person name="Hiltunen Thoren M."/>
            <person name="Johannesson H."/>
        </authorList>
    </citation>
    <scope>NUCLEOTIDE SEQUENCE</scope>
    <source>
        <strain evidence="3">CBS 232.78</strain>
    </source>
</reference>
<dbReference type="EMBL" id="JAULSW010000002">
    <property type="protein sequence ID" value="KAK3389493.1"/>
    <property type="molecule type" value="Genomic_DNA"/>
</dbReference>
<accession>A0AAE0NX97</accession>
<protein>
    <recommendedName>
        <fullName evidence="2">DUF7053 domain-containing protein</fullName>
    </recommendedName>
</protein>
<evidence type="ECO:0000313" key="3">
    <source>
        <dbReference type="EMBL" id="KAK3389493.1"/>
    </source>
</evidence>
<dbReference type="InterPro" id="IPR055481">
    <property type="entry name" value="DUF7053"/>
</dbReference>